<dbReference type="SUPFAM" id="SSF103473">
    <property type="entry name" value="MFS general substrate transporter"/>
    <property type="match status" value="1"/>
</dbReference>
<keyword evidence="4 7" id="KW-0812">Transmembrane</keyword>
<dbReference type="InterPro" id="IPR036259">
    <property type="entry name" value="MFS_trans_sf"/>
</dbReference>
<feature type="transmembrane region" description="Helical" evidence="7">
    <location>
        <begin position="145"/>
        <end position="162"/>
    </location>
</feature>
<keyword evidence="5 7" id="KW-1133">Transmembrane helix</keyword>
<comment type="similarity">
    <text evidence="2">Belongs to the major facilitator superfamily. Sugar transporter (TC 2.A.1.1) family.</text>
</comment>
<dbReference type="InterPro" id="IPR020846">
    <property type="entry name" value="MFS_dom"/>
</dbReference>
<dbReference type="PRINTS" id="PR00171">
    <property type="entry name" value="SUGRTRNSPORT"/>
</dbReference>
<name>A0A1E4TIZ3_9ASCO</name>
<keyword evidence="3" id="KW-0813">Transport</keyword>
<dbReference type="InterPro" id="IPR050360">
    <property type="entry name" value="MFS_Sugar_Transporters"/>
</dbReference>
<proteinExistence type="inferred from homology"/>
<evidence type="ECO:0000256" key="7">
    <source>
        <dbReference type="SAM" id="Phobius"/>
    </source>
</evidence>
<comment type="subcellular location">
    <subcellularLocation>
        <location evidence="1">Membrane</location>
        <topology evidence="1">Multi-pass membrane protein</topology>
    </subcellularLocation>
</comment>
<dbReference type="GO" id="GO:0016020">
    <property type="term" value="C:membrane"/>
    <property type="evidence" value="ECO:0007669"/>
    <property type="project" value="UniProtKB-SubCell"/>
</dbReference>
<evidence type="ECO:0000256" key="6">
    <source>
        <dbReference type="ARBA" id="ARBA00023136"/>
    </source>
</evidence>
<dbReference type="InterPro" id="IPR005828">
    <property type="entry name" value="MFS_sugar_transport-like"/>
</dbReference>
<evidence type="ECO:0000256" key="2">
    <source>
        <dbReference type="ARBA" id="ARBA00010992"/>
    </source>
</evidence>
<dbReference type="GO" id="GO:0005351">
    <property type="term" value="F:carbohydrate:proton symporter activity"/>
    <property type="evidence" value="ECO:0007669"/>
    <property type="project" value="TreeGrafter"/>
</dbReference>
<evidence type="ECO:0000256" key="5">
    <source>
        <dbReference type="ARBA" id="ARBA00022989"/>
    </source>
</evidence>
<accession>A0A1E4TIZ3</accession>
<organism evidence="9 10">
    <name type="scientific">Tortispora caseinolytica NRRL Y-17796</name>
    <dbReference type="NCBI Taxonomy" id="767744"/>
    <lineage>
        <taxon>Eukaryota</taxon>
        <taxon>Fungi</taxon>
        <taxon>Dikarya</taxon>
        <taxon>Ascomycota</taxon>
        <taxon>Saccharomycotina</taxon>
        <taxon>Trigonopsidomycetes</taxon>
        <taxon>Trigonopsidales</taxon>
        <taxon>Trigonopsidaceae</taxon>
        <taxon>Tortispora</taxon>
    </lineage>
</organism>
<gene>
    <name evidence="9" type="ORF">CANCADRAFT_259</name>
</gene>
<dbReference type="PROSITE" id="PS00216">
    <property type="entry name" value="SUGAR_TRANSPORT_1"/>
    <property type="match status" value="1"/>
</dbReference>
<evidence type="ECO:0000313" key="10">
    <source>
        <dbReference type="Proteomes" id="UP000095023"/>
    </source>
</evidence>
<dbReference type="AlphaFoldDB" id="A0A1E4TIZ3"/>
<keyword evidence="10" id="KW-1185">Reference proteome</keyword>
<feature type="transmembrane region" description="Helical" evidence="7">
    <location>
        <begin position="112"/>
        <end position="133"/>
    </location>
</feature>
<feature type="transmembrane region" description="Helical" evidence="7">
    <location>
        <begin position="273"/>
        <end position="292"/>
    </location>
</feature>
<feature type="transmembrane region" description="Helical" evidence="7">
    <location>
        <begin position="356"/>
        <end position="375"/>
    </location>
</feature>
<sequence length="486" mass="54079">MAILKSCNRGTKLYHECVIASSLMFLFYGYDAGLFGGILGQDQFLRVMGYPQDPWTIPLMSSCYTIAAFATVIPVIVFGLKIGRKRLLIIGSVLTIIGGTVQASSYGQGQMFAGRVIAGLGVGLISDTAPPYLAEQAIRKDTRGVNGMIMGCILIGGIPIAYWLCYGLGFPCAFQNAFALVALFMIWRLPDTPRWYYATDRIEQGDDTLAALFDLPIDHPDVMEVKNDILNAIALEHEAESSIRFKDFFWDKTETKSAWRTLLPFIIMSSQQLLGTNFAVYFATVIFSNVGLDDNLSALLAAVLNTIFWLGTIPTIFLSDKFGRRNIMLYGTTGCCLMLAVFIGCIGRDHPTTTQQWVGIGFLLVYMLILGFAWMEYRHAGAAMAAGGEWLFSFVTVFCSPIALADPSVGWKIWLWFLVCSAVIIPFIYFCIPETSNKTLEEIDLMYVHKVPAWRSKSVHFNFTDNDRSNRADLGEKAFAEEREIA</sequence>
<protein>
    <recommendedName>
        <fullName evidence="8">Major facilitator superfamily (MFS) profile domain-containing protein</fullName>
    </recommendedName>
</protein>
<evidence type="ECO:0000256" key="1">
    <source>
        <dbReference type="ARBA" id="ARBA00004141"/>
    </source>
</evidence>
<feature type="domain" description="Major facilitator superfamily (MFS) profile" evidence="8">
    <location>
        <begin position="17"/>
        <end position="486"/>
    </location>
</feature>
<dbReference type="Gene3D" id="1.20.1250.20">
    <property type="entry name" value="MFS general substrate transporter like domains"/>
    <property type="match status" value="1"/>
</dbReference>
<feature type="transmembrane region" description="Helical" evidence="7">
    <location>
        <begin position="18"/>
        <end position="39"/>
    </location>
</feature>
<dbReference type="PANTHER" id="PTHR48022:SF2">
    <property type="entry name" value="PLASTIDIC GLUCOSE TRANSPORTER 4"/>
    <property type="match status" value="1"/>
</dbReference>
<keyword evidence="6 7" id="KW-0472">Membrane</keyword>
<evidence type="ECO:0000259" key="8">
    <source>
        <dbReference type="PROSITE" id="PS50850"/>
    </source>
</evidence>
<evidence type="ECO:0000256" key="4">
    <source>
        <dbReference type="ARBA" id="ARBA00022692"/>
    </source>
</evidence>
<dbReference type="InterPro" id="IPR003663">
    <property type="entry name" value="Sugar/inositol_transpt"/>
</dbReference>
<feature type="transmembrane region" description="Helical" evidence="7">
    <location>
        <begin position="327"/>
        <end position="344"/>
    </location>
</feature>
<feature type="transmembrane region" description="Helical" evidence="7">
    <location>
        <begin position="298"/>
        <end position="318"/>
    </location>
</feature>
<feature type="transmembrane region" description="Helical" evidence="7">
    <location>
        <begin position="168"/>
        <end position="187"/>
    </location>
</feature>
<dbReference type="Pfam" id="PF00083">
    <property type="entry name" value="Sugar_tr"/>
    <property type="match status" value="1"/>
</dbReference>
<dbReference type="PANTHER" id="PTHR48022">
    <property type="entry name" value="PLASTIDIC GLUCOSE TRANSPORTER 4"/>
    <property type="match status" value="1"/>
</dbReference>
<reference evidence="10" key="1">
    <citation type="submission" date="2016-02" db="EMBL/GenBank/DDBJ databases">
        <title>Comparative genomics of biotechnologically important yeasts.</title>
        <authorList>
            <consortium name="DOE Joint Genome Institute"/>
            <person name="Riley R."/>
            <person name="Haridas S."/>
            <person name="Wolfe K.H."/>
            <person name="Lopes M.R."/>
            <person name="Hittinger C.T."/>
            <person name="Goker M."/>
            <person name="Salamov A."/>
            <person name="Wisecaver J."/>
            <person name="Long T.M."/>
            <person name="Aerts A.L."/>
            <person name="Barry K."/>
            <person name="Choi C."/>
            <person name="Clum A."/>
            <person name="Coughlan A.Y."/>
            <person name="Deshpande S."/>
            <person name="Douglass A.P."/>
            <person name="Hanson S.J."/>
            <person name="Klenk H.-P."/>
            <person name="Labutti K."/>
            <person name="Lapidus A."/>
            <person name="Lindquist E."/>
            <person name="Lipzen A."/>
            <person name="Meier-Kolthoff J.P."/>
            <person name="Ohm R.A."/>
            <person name="Otillar R.P."/>
            <person name="Pangilinan J."/>
            <person name="Peng Y."/>
            <person name="Rokas A."/>
            <person name="Rosa C.A."/>
            <person name="Scheuner C."/>
            <person name="Sibirny A.A."/>
            <person name="Slot J.C."/>
            <person name="Stielow J.B."/>
            <person name="Sun H."/>
            <person name="Kurtzman C.P."/>
            <person name="Blackwell M."/>
            <person name="Jeffries T.W."/>
            <person name="Grigoriev I.V."/>
        </authorList>
    </citation>
    <scope>NUCLEOTIDE SEQUENCE [LARGE SCALE GENOMIC DNA]</scope>
    <source>
        <strain evidence="10">NRRL Y-17796</strain>
    </source>
</reference>
<evidence type="ECO:0000313" key="9">
    <source>
        <dbReference type="EMBL" id="ODV91687.1"/>
    </source>
</evidence>
<dbReference type="PROSITE" id="PS50850">
    <property type="entry name" value="MFS"/>
    <property type="match status" value="1"/>
</dbReference>
<dbReference type="Proteomes" id="UP000095023">
    <property type="component" value="Unassembled WGS sequence"/>
</dbReference>
<feature type="transmembrane region" description="Helical" evidence="7">
    <location>
        <begin position="59"/>
        <end position="80"/>
    </location>
</feature>
<feature type="transmembrane region" description="Helical" evidence="7">
    <location>
        <begin position="382"/>
        <end position="405"/>
    </location>
</feature>
<evidence type="ECO:0000256" key="3">
    <source>
        <dbReference type="ARBA" id="ARBA00022448"/>
    </source>
</evidence>
<dbReference type="OrthoDB" id="6133115at2759"/>
<dbReference type="EMBL" id="KV453841">
    <property type="protein sequence ID" value="ODV91687.1"/>
    <property type="molecule type" value="Genomic_DNA"/>
</dbReference>
<feature type="transmembrane region" description="Helical" evidence="7">
    <location>
        <begin position="411"/>
        <end position="432"/>
    </location>
</feature>
<dbReference type="InterPro" id="IPR005829">
    <property type="entry name" value="Sugar_transporter_CS"/>
</dbReference>
<feature type="transmembrane region" description="Helical" evidence="7">
    <location>
        <begin position="87"/>
        <end position="106"/>
    </location>
</feature>